<reference evidence="4" key="1">
    <citation type="submission" date="2021-10" db="EMBL/GenBank/DDBJ databases">
        <title>Marinomonas pontica sp. nov., isolated from the Black Sea.</title>
        <authorList>
            <person name="Zhao L.-H."/>
            <person name="Xue J.-H."/>
        </authorList>
    </citation>
    <scope>NUCLEOTIDE SEQUENCE</scope>
    <source>
        <strain evidence="4">E8</strain>
    </source>
</reference>
<gene>
    <name evidence="4" type="ORF">LG368_00800</name>
</gene>
<keyword evidence="2" id="KW-0804">Transcription</keyword>
<dbReference type="PROSITE" id="PS01124">
    <property type="entry name" value="HTH_ARAC_FAMILY_2"/>
    <property type="match status" value="1"/>
</dbReference>
<comment type="caution">
    <text evidence="4">The sequence shown here is derived from an EMBL/GenBank/DDBJ whole genome shotgun (WGS) entry which is preliminary data.</text>
</comment>
<dbReference type="EMBL" id="JAJATW010000001">
    <property type="protein sequence ID" value="MCB5160451.1"/>
    <property type="molecule type" value="Genomic_DNA"/>
</dbReference>
<protein>
    <submittedName>
        <fullName evidence="4">AraC family transcriptional regulator</fullName>
    </submittedName>
</protein>
<organism evidence="4 5">
    <name type="scientific">Marinomonas algarum</name>
    <dbReference type="NCBI Taxonomy" id="2883105"/>
    <lineage>
        <taxon>Bacteria</taxon>
        <taxon>Pseudomonadati</taxon>
        <taxon>Pseudomonadota</taxon>
        <taxon>Gammaproteobacteria</taxon>
        <taxon>Oceanospirillales</taxon>
        <taxon>Oceanospirillaceae</taxon>
        <taxon>Marinomonas</taxon>
    </lineage>
</organism>
<dbReference type="Gene3D" id="1.10.10.60">
    <property type="entry name" value="Homeodomain-like"/>
    <property type="match status" value="2"/>
</dbReference>
<dbReference type="GO" id="GO:0003700">
    <property type="term" value="F:DNA-binding transcription factor activity"/>
    <property type="evidence" value="ECO:0007669"/>
    <property type="project" value="InterPro"/>
</dbReference>
<dbReference type="SMART" id="SM00342">
    <property type="entry name" value="HTH_ARAC"/>
    <property type="match status" value="1"/>
</dbReference>
<evidence type="ECO:0000256" key="1">
    <source>
        <dbReference type="ARBA" id="ARBA00023015"/>
    </source>
</evidence>
<accession>A0A9X1LDZ3</accession>
<evidence type="ECO:0000313" key="4">
    <source>
        <dbReference type="EMBL" id="MCB5160451.1"/>
    </source>
</evidence>
<dbReference type="InterPro" id="IPR018060">
    <property type="entry name" value="HTH_AraC"/>
</dbReference>
<dbReference type="InterPro" id="IPR009057">
    <property type="entry name" value="Homeodomain-like_sf"/>
</dbReference>
<keyword evidence="5" id="KW-1185">Reference proteome</keyword>
<evidence type="ECO:0000259" key="3">
    <source>
        <dbReference type="PROSITE" id="PS01124"/>
    </source>
</evidence>
<dbReference type="Pfam" id="PF06719">
    <property type="entry name" value="AraC_N"/>
    <property type="match status" value="1"/>
</dbReference>
<name>A0A9X1LDZ3_9GAMM</name>
<dbReference type="Proteomes" id="UP001139095">
    <property type="component" value="Unassembled WGS sequence"/>
</dbReference>
<keyword evidence="1" id="KW-0805">Transcription regulation</keyword>
<dbReference type="PROSITE" id="PS51257">
    <property type="entry name" value="PROKAR_LIPOPROTEIN"/>
    <property type="match status" value="1"/>
</dbReference>
<dbReference type="RefSeq" id="WP_226752832.1">
    <property type="nucleotide sequence ID" value="NZ_JAJATW010000001.1"/>
</dbReference>
<dbReference type="PANTHER" id="PTHR43436:SF1">
    <property type="entry name" value="TRANSCRIPTIONAL REGULATORY PROTEIN"/>
    <property type="match status" value="1"/>
</dbReference>
<dbReference type="InterPro" id="IPR009594">
    <property type="entry name" value="Tscrpt_reg_HTH_AraC_N"/>
</dbReference>
<dbReference type="Pfam" id="PF12833">
    <property type="entry name" value="HTH_18"/>
    <property type="match status" value="1"/>
</dbReference>
<feature type="domain" description="HTH araC/xylS-type" evidence="3">
    <location>
        <begin position="196"/>
        <end position="291"/>
    </location>
</feature>
<evidence type="ECO:0000313" key="5">
    <source>
        <dbReference type="Proteomes" id="UP001139095"/>
    </source>
</evidence>
<sequence>MTEKLTRYQQLLTELAADEGFNASLISGVGCFRASQPESKTHAFYEPLICLMGQGTKRCYVGDRDFTYQSGDFFINFLPMPVSTEVVSASVDQPLLSASLEINLIKLADMVLRIERLAGQAPEISCEKSSSLMIGRAENTLVELFIKLLEISHDPLDAKILGEQVVDEIYYRLLTSEHGHALRLLLNQYGEIQPISRAVNYIHSHTHQTIHVQELAELANMSKTRFFTAFKQIMHVPPMQYIKSSKLQKAQTLLRQGMSATEASFQVGYNSFSQFSREYKRFFGFSPSKTH</sequence>
<dbReference type="AlphaFoldDB" id="A0A9X1LDZ3"/>
<proteinExistence type="predicted"/>
<evidence type="ECO:0000256" key="2">
    <source>
        <dbReference type="ARBA" id="ARBA00023163"/>
    </source>
</evidence>
<dbReference type="GO" id="GO:0043565">
    <property type="term" value="F:sequence-specific DNA binding"/>
    <property type="evidence" value="ECO:0007669"/>
    <property type="project" value="InterPro"/>
</dbReference>
<dbReference type="SUPFAM" id="SSF46689">
    <property type="entry name" value="Homeodomain-like"/>
    <property type="match status" value="2"/>
</dbReference>
<dbReference type="PANTHER" id="PTHR43436">
    <property type="entry name" value="ARAC-FAMILY TRANSCRIPTIONAL REGULATOR"/>
    <property type="match status" value="1"/>
</dbReference>